<dbReference type="InterPro" id="IPR052549">
    <property type="entry name" value="SpmB"/>
</dbReference>
<feature type="transmembrane region" description="Helical" evidence="1">
    <location>
        <begin position="402"/>
        <end position="422"/>
    </location>
</feature>
<keyword evidence="1" id="KW-0812">Transmembrane</keyword>
<name>A0AAE3TF20_9BACT</name>
<keyword evidence="1" id="KW-0472">Membrane</keyword>
<feature type="transmembrane region" description="Helical" evidence="1">
    <location>
        <begin position="511"/>
        <end position="533"/>
    </location>
</feature>
<dbReference type="Proteomes" id="UP001221302">
    <property type="component" value="Unassembled WGS sequence"/>
</dbReference>
<dbReference type="RefSeq" id="WP_321536674.1">
    <property type="nucleotide sequence ID" value="NZ_JARGDL010000021.1"/>
</dbReference>
<evidence type="ECO:0000259" key="2">
    <source>
        <dbReference type="Pfam" id="PF07670"/>
    </source>
</evidence>
<dbReference type="GO" id="GO:0005886">
    <property type="term" value="C:plasma membrane"/>
    <property type="evidence" value="ECO:0007669"/>
    <property type="project" value="TreeGrafter"/>
</dbReference>
<gene>
    <name evidence="3" type="ORF">P0M35_12130</name>
</gene>
<feature type="transmembrane region" description="Helical" evidence="1">
    <location>
        <begin position="285"/>
        <end position="307"/>
    </location>
</feature>
<dbReference type="Pfam" id="PF07670">
    <property type="entry name" value="Gate"/>
    <property type="match status" value="2"/>
</dbReference>
<keyword evidence="4" id="KW-1185">Reference proteome</keyword>
<evidence type="ECO:0000256" key="1">
    <source>
        <dbReference type="SAM" id="Phobius"/>
    </source>
</evidence>
<feature type="transmembrane region" description="Helical" evidence="1">
    <location>
        <begin position="327"/>
        <end position="348"/>
    </location>
</feature>
<feature type="domain" description="Nucleoside transporter/FeoB GTPase Gate" evidence="2">
    <location>
        <begin position="162"/>
        <end position="271"/>
    </location>
</feature>
<feature type="transmembrane region" description="Helical" evidence="1">
    <location>
        <begin position="360"/>
        <end position="382"/>
    </location>
</feature>
<dbReference type="EMBL" id="JARGDL010000021">
    <property type="protein sequence ID" value="MDF1612903.1"/>
    <property type="molecule type" value="Genomic_DNA"/>
</dbReference>
<keyword evidence="1" id="KW-1133">Transmembrane helix</keyword>
<feature type="transmembrane region" description="Helical" evidence="1">
    <location>
        <begin position="251"/>
        <end position="273"/>
    </location>
</feature>
<proteinExistence type="predicted"/>
<reference evidence="3" key="1">
    <citation type="submission" date="2023-03" db="EMBL/GenBank/DDBJ databases">
        <title>Stygiobacter electus gen. nov., sp. nov., facultatively anaerobic thermotolerant bacterium of the class Ignavibacteria from a well of Yessentuki mineral water deposit.</title>
        <authorList>
            <person name="Podosokorskaya O.A."/>
            <person name="Elcheninov A.G."/>
            <person name="Petrova N.F."/>
            <person name="Zavarzina D.G."/>
            <person name="Kublanov I.V."/>
            <person name="Merkel A.Y."/>
        </authorList>
    </citation>
    <scope>NUCLEOTIDE SEQUENCE</scope>
    <source>
        <strain evidence="3">09-Me</strain>
    </source>
</reference>
<dbReference type="InterPro" id="IPR011642">
    <property type="entry name" value="Gate_dom"/>
</dbReference>
<evidence type="ECO:0000313" key="4">
    <source>
        <dbReference type="Proteomes" id="UP001221302"/>
    </source>
</evidence>
<comment type="caution">
    <text evidence="3">The sequence shown here is derived from an EMBL/GenBank/DDBJ whole genome shotgun (WGS) entry which is preliminary data.</text>
</comment>
<dbReference type="PANTHER" id="PTHR35793:SF2">
    <property type="entry name" value="INNER MEMBRANE PROTEIN YJIG"/>
    <property type="match status" value="1"/>
</dbReference>
<feature type="transmembrane region" description="Helical" evidence="1">
    <location>
        <begin position="153"/>
        <end position="174"/>
    </location>
</feature>
<evidence type="ECO:0000313" key="3">
    <source>
        <dbReference type="EMBL" id="MDF1612903.1"/>
    </source>
</evidence>
<protein>
    <submittedName>
        <fullName evidence="3">Nucleoside recognition domain-containing protein</fullName>
    </submittedName>
</protein>
<dbReference type="PANTHER" id="PTHR35793">
    <property type="entry name" value="INNER MEMBRANE PROTEIN YJIG"/>
    <property type="match status" value="1"/>
</dbReference>
<organism evidence="3 4">
    <name type="scientific">Stygiobacter electus</name>
    <dbReference type="NCBI Taxonomy" id="3032292"/>
    <lineage>
        <taxon>Bacteria</taxon>
        <taxon>Pseudomonadati</taxon>
        <taxon>Ignavibacteriota</taxon>
        <taxon>Ignavibacteria</taxon>
        <taxon>Ignavibacteriales</taxon>
        <taxon>Melioribacteraceae</taxon>
        <taxon>Stygiobacter</taxon>
    </lineage>
</organism>
<feature type="transmembrane region" description="Helical" evidence="1">
    <location>
        <begin position="477"/>
        <end position="499"/>
    </location>
</feature>
<accession>A0AAE3TF20</accession>
<sequence length="534" mass="57771">MLNKIWLALIVLGIITAISIDVFNASSNKFQNNKPLTIELKKIIDSESFDTELVISKENFYSFYNEKIESDLIQKIKLSKNAKDGSFSLFMNVENNSPNIWKEMAKSTGKENDLYGKVYLGKKNDDGSYQAWLVFENVTFTKMKDVTNATIDYVSKAVEIALGLIGIMALWLGIMKIAESSGLINIIAKTVKPLTKFLFPDVPQDHPAIGSMIMNISANMLGLGNAATPFGLKAMEELDKLNENKGTATNAMITFLAINTAGLTLIPATAIAIRAASGSSNPTVIIGTSIFGALCATTVGILSAKLLEKFPMSFPNFIRLLKSNWKILISIIALISLVVLTIFSGIFSNQNFINVDLIKNIIQIISLLAIPAIIFSFVVYGFIKKVKIYEVFVEGAKEGFNVAVRIIPYLVAMLVAIGIFRAGGAMDFLILLISPITNLIGFPAEALPMALMRPLSGSGALGIMTETISVYGPDSFIGILVSTLNGSSETTFYVLALYFGSVGISKMRHAVTVGILADIAGAIGAFIITKILFG</sequence>
<feature type="domain" description="Nucleoside transporter/FeoB GTPase Gate" evidence="2">
    <location>
        <begin position="404"/>
        <end position="504"/>
    </location>
</feature>
<dbReference type="AlphaFoldDB" id="A0AAE3TF20"/>